<evidence type="ECO:0000313" key="2">
    <source>
        <dbReference type="Proteomes" id="UP000318102"/>
    </source>
</evidence>
<comment type="caution">
    <text evidence="1">The sequence shown here is derived from an EMBL/GenBank/DDBJ whole genome shotgun (WGS) entry which is preliminary data.</text>
</comment>
<sequence length="325" mass="35659">MSTGKWLLAVIVATGVMFTPYSGVTAAEGVSTQGIAAKNSETKKLADLDEKIVETLKNTLQELAGEDVELKEEVVIYDGIIFIRTKEERRGIVQVNQKTGKVERASIGVSLNKIDPKQLELAKNSLKEIDSKLAFEVKEVKKMIGSDYKPGGLVSTSIIGENFGIGLHGDKVVKITIRYPKSMWDAEIKKKAEREFKAATGRTMTIEDIGRVKDDKMDIWTIASENSQSSVYIGVKTGKVWSISDAKAVGKTDKAILTEKNAVSYASAFAKKAFNIDLKGYTAKKVPNFPVYELTKKGAPTIEVSFNSKKGVISMSIKPVNRVWN</sequence>
<dbReference type="EMBL" id="VNJK01000001">
    <property type="protein sequence ID" value="TVX94033.1"/>
    <property type="molecule type" value="Genomic_DNA"/>
</dbReference>
<dbReference type="Proteomes" id="UP000318102">
    <property type="component" value="Unassembled WGS sequence"/>
</dbReference>
<dbReference type="AlphaFoldDB" id="A0A559J2E3"/>
<reference evidence="1 2" key="1">
    <citation type="submission" date="2019-07" db="EMBL/GenBank/DDBJ databases">
        <authorList>
            <person name="Kim J."/>
        </authorList>
    </citation>
    <scope>NUCLEOTIDE SEQUENCE [LARGE SCALE GENOMIC DNA]</scope>
    <source>
        <strain evidence="1 2">N4</strain>
    </source>
</reference>
<keyword evidence="2" id="KW-1185">Reference proteome</keyword>
<proteinExistence type="predicted"/>
<evidence type="ECO:0000313" key="1">
    <source>
        <dbReference type="EMBL" id="TVX94033.1"/>
    </source>
</evidence>
<evidence type="ECO:0008006" key="3">
    <source>
        <dbReference type="Google" id="ProtNLM"/>
    </source>
</evidence>
<gene>
    <name evidence="1" type="ORF">FPZ44_13795</name>
</gene>
<dbReference type="RefSeq" id="WP_144991083.1">
    <property type="nucleotide sequence ID" value="NZ_VNJK01000001.1"/>
</dbReference>
<name>A0A559J2E3_9BACL</name>
<organism evidence="1 2">
    <name type="scientific">Paenibacillus agilis</name>
    <dbReference type="NCBI Taxonomy" id="3020863"/>
    <lineage>
        <taxon>Bacteria</taxon>
        <taxon>Bacillati</taxon>
        <taxon>Bacillota</taxon>
        <taxon>Bacilli</taxon>
        <taxon>Bacillales</taxon>
        <taxon>Paenibacillaceae</taxon>
        <taxon>Paenibacillus</taxon>
    </lineage>
</organism>
<protein>
    <recommendedName>
        <fullName evidence="3">PepSY domain-containing protein</fullName>
    </recommendedName>
</protein>
<accession>A0A559J2E3</accession>
<dbReference type="OrthoDB" id="2551488at2"/>